<organism evidence="1">
    <name type="scientific">Thiomonas intermedia (strain K12)</name>
    <name type="common">Thiobacillus intermedius</name>
    <dbReference type="NCBI Taxonomy" id="75379"/>
    <lineage>
        <taxon>Bacteria</taxon>
        <taxon>Pseudomonadati</taxon>
        <taxon>Pseudomonadota</taxon>
        <taxon>Betaproteobacteria</taxon>
        <taxon>Burkholderiales</taxon>
        <taxon>Thiomonas</taxon>
    </lineage>
</organism>
<dbReference type="EMBL" id="CP002021">
    <property type="protein sequence ID" value="ADG31259.1"/>
    <property type="molecule type" value="Genomic_DNA"/>
</dbReference>
<evidence type="ECO:0008006" key="2">
    <source>
        <dbReference type="Google" id="ProtNLM"/>
    </source>
</evidence>
<dbReference type="HOGENOM" id="CLU_2792697_0_0_4"/>
<dbReference type="AlphaFoldDB" id="D5X2B3"/>
<reference evidence="1" key="1">
    <citation type="submission" date="2010-04" db="EMBL/GenBank/DDBJ databases">
        <title>Complete sequence of Thiomonas intermedia K12.</title>
        <authorList>
            <consortium name="US DOE Joint Genome Institute"/>
            <person name="Lucas S."/>
            <person name="Copeland A."/>
            <person name="Lapidus A."/>
            <person name="Cheng J.-F."/>
            <person name="Bruce D."/>
            <person name="Goodwin L."/>
            <person name="Pitluck S."/>
            <person name="Davenport K."/>
            <person name="Detter J.C."/>
            <person name="Han C."/>
            <person name="Tapia R."/>
            <person name="Land M."/>
            <person name="Hauser L."/>
            <person name="Kyrpides N."/>
            <person name="Ovchinnikova G."/>
            <person name="Kerfeld C.A."/>
            <person name="Cannon G.C."/>
            <person name="Heinhorst S."/>
            <person name="Woyke T."/>
        </authorList>
    </citation>
    <scope>NUCLEOTIDE SEQUENCE [LARGE SCALE GENOMIC DNA]</scope>
    <source>
        <strain evidence="1">K12</strain>
    </source>
</reference>
<protein>
    <recommendedName>
        <fullName evidence="2">Helix-turn-helix domain-containing protein</fullName>
    </recommendedName>
</protein>
<accession>D5X2B3</accession>
<sequence length="68" mass="7826">MNHSEKLLTLEDLAEMLGRSAQTIKKDLRRNPDAVPPRLQLPGTRLLRWRATDVQAWLGQFVRGAHHD</sequence>
<proteinExistence type="predicted"/>
<dbReference type="KEGG" id="tin:Tint_1894"/>
<dbReference type="eggNOG" id="COG3311">
    <property type="taxonomic scope" value="Bacteria"/>
</dbReference>
<gene>
    <name evidence="1" type="ordered locus">Tint_1894</name>
</gene>
<evidence type="ECO:0000313" key="1">
    <source>
        <dbReference type="EMBL" id="ADG31259.1"/>
    </source>
</evidence>
<name>D5X2B3_THIK1</name>
<dbReference type="BioCyc" id="TINT75379:TINT_RS09500-MONOMER"/>
<dbReference type="STRING" id="75379.Tint_1894"/>